<feature type="compositionally biased region" description="Low complexity" evidence="2">
    <location>
        <begin position="295"/>
        <end position="306"/>
    </location>
</feature>
<reference evidence="4" key="1">
    <citation type="journal article" date="2019" name="Plant J.">
        <title>Chlorella vulgaris genome assembly and annotation reveals the molecular basis for metabolic acclimation to high light conditions.</title>
        <authorList>
            <person name="Cecchin M."/>
            <person name="Marcolungo L."/>
            <person name="Rossato M."/>
            <person name="Girolomoni L."/>
            <person name="Cosentino E."/>
            <person name="Cuine S."/>
            <person name="Li-Beisson Y."/>
            <person name="Delledonne M."/>
            <person name="Ballottari M."/>
        </authorList>
    </citation>
    <scope>NUCLEOTIDE SEQUENCE</scope>
    <source>
        <strain evidence="4">211/11P</strain>
    </source>
</reference>
<dbReference type="Proteomes" id="UP001055712">
    <property type="component" value="Unassembled WGS sequence"/>
</dbReference>
<evidence type="ECO:0000313" key="5">
    <source>
        <dbReference type="Proteomes" id="UP001055712"/>
    </source>
</evidence>
<feature type="compositionally biased region" description="Low complexity" evidence="2">
    <location>
        <begin position="90"/>
        <end position="134"/>
    </location>
</feature>
<dbReference type="PANTHER" id="PTHR31447">
    <property type="entry name" value="HYDROXYPROLINE-RICH GLYCOPROTEIN FAMILY PROTEIN-RELATED"/>
    <property type="match status" value="1"/>
</dbReference>
<dbReference type="Gene3D" id="2.60.120.590">
    <property type="entry name" value="Alpha-ketoglutarate-dependent dioxygenase AlkB-like"/>
    <property type="match status" value="1"/>
</dbReference>
<dbReference type="InterPro" id="IPR037151">
    <property type="entry name" value="AlkB-like_sf"/>
</dbReference>
<sequence>MSNPGVLRQQLQHVQLMLKGTTQRMEAEEASFRLMLDQHQHRVHCLSAEINNLQRQEAQLFAAVVSAQSAADPDSPAQVGAMSPHLQHTQQHAPGIPAQQQQPHPATAVQQQAQPQPGLPSAQPAPSSSLSHAAAAKEFVPRPVQLHEQQAHHSQPATSPQPAAAAAFSPPARSGAASALAGAAAGAPGFAPPPDFDPGQQDRAQQALPGLGPSQQDHALRPSTGRAAPPGFAQQPGFREQQQQQGAAHAAAEVAPKPADTSPLAAFPVPGQQHPRQQQASLQPPVMPLPEQPCAVAAAPAEGRAASDQPEWDVHASSCLLSDMLQSSAPRAETQPPPQGHQRQPNGPRQSSLSSSGGSEAADAAAAEGGPGPGSQPRGKEKGRGSGAYEDLLRGYVGGKRAQQSRQGGLPAEEGQETAMAVCGPQDFPSLGGASIGHSSSTTPAITAPAWANKWASGNLKAKLSAPGSGGSSTGTGGGDGSSGGWGAAAQPGEHHQQASIDLPGSAKRSVEEAEVEAGLRVPVDVTPDAARRRQVQKQVFEQVEVQLKQRRKVNVLEGLELHRGVLTPAEQARVVEAVEHWVALGRSGHLRGRTFSAPKKWLPGKGRVTMQMGCCYNYATDSEGRPPGILSSELVEPMPPLLQALCRRLTRWGVLPAAKEPNSAIVNVYEEGDCIPPHVDSRDFTRPFCTLSLVSEESIMFAQKLVPAGPGKFEARDGCGPALIPLPLGSCLVLKGYGGDQAMHCVPPVRSRRISITLRRMGHEHGEAVRREVQAYEQRYGRLRGFWEEERGVAAYNGRRRGSNSGGAITIK</sequence>
<feature type="compositionally biased region" description="Low complexity" evidence="2">
    <location>
        <begin position="154"/>
        <end position="171"/>
    </location>
</feature>
<feature type="compositionally biased region" description="Gly residues" evidence="2">
    <location>
        <begin position="468"/>
        <end position="487"/>
    </location>
</feature>
<feature type="domain" description="Fe2OG dioxygenase" evidence="3">
    <location>
        <begin position="661"/>
        <end position="763"/>
    </location>
</feature>
<keyword evidence="5" id="KW-1185">Reference proteome</keyword>
<dbReference type="PANTHER" id="PTHR31447:SF23">
    <property type="entry name" value="2-OXOGLUTARATE AND FE(II)-DEPENDENT OXYGENASE SUPERFAMILY PROTEIN"/>
    <property type="match status" value="1"/>
</dbReference>
<evidence type="ECO:0000256" key="1">
    <source>
        <dbReference type="ARBA" id="ARBA00007879"/>
    </source>
</evidence>
<accession>A0A9D4TUE5</accession>
<feature type="compositionally biased region" description="Low complexity" evidence="2">
    <location>
        <begin position="232"/>
        <end position="256"/>
    </location>
</feature>
<gene>
    <name evidence="4" type="ORF">D9Q98_003025</name>
</gene>
<dbReference type="SUPFAM" id="SSF51197">
    <property type="entry name" value="Clavaminate synthase-like"/>
    <property type="match status" value="1"/>
</dbReference>
<evidence type="ECO:0000256" key="2">
    <source>
        <dbReference type="SAM" id="MobiDB-lite"/>
    </source>
</evidence>
<dbReference type="GO" id="GO:0003729">
    <property type="term" value="F:mRNA binding"/>
    <property type="evidence" value="ECO:0007669"/>
    <property type="project" value="InterPro"/>
</dbReference>
<dbReference type="Pfam" id="PF13532">
    <property type="entry name" value="2OG-FeII_Oxy_2"/>
    <property type="match status" value="1"/>
</dbReference>
<dbReference type="AlphaFoldDB" id="A0A9D4TUE5"/>
<feature type="compositionally biased region" description="Low complexity" evidence="2">
    <location>
        <begin position="351"/>
        <end position="368"/>
    </location>
</feature>
<organism evidence="4 5">
    <name type="scientific">Chlorella vulgaris</name>
    <name type="common">Green alga</name>
    <dbReference type="NCBI Taxonomy" id="3077"/>
    <lineage>
        <taxon>Eukaryota</taxon>
        <taxon>Viridiplantae</taxon>
        <taxon>Chlorophyta</taxon>
        <taxon>core chlorophytes</taxon>
        <taxon>Trebouxiophyceae</taxon>
        <taxon>Chlorellales</taxon>
        <taxon>Chlorellaceae</taxon>
        <taxon>Chlorella clade</taxon>
        <taxon>Chlorella</taxon>
    </lineage>
</organism>
<dbReference type="InterPro" id="IPR027450">
    <property type="entry name" value="AlkB-like"/>
</dbReference>
<feature type="compositionally biased region" description="Polar residues" evidence="2">
    <location>
        <begin position="341"/>
        <end position="350"/>
    </location>
</feature>
<feature type="region of interest" description="Disordered" evidence="2">
    <location>
        <begin position="146"/>
        <end position="171"/>
    </location>
</feature>
<dbReference type="InterPro" id="IPR044842">
    <property type="entry name" value="ALKBH9B/ALKBH10B-like"/>
</dbReference>
<comment type="similarity">
    <text evidence="1">Belongs to the alkB family.</text>
</comment>
<protein>
    <recommendedName>
        <fullName evidence="3">Fe2OG dioxygenase domain-containing protein</fullName>
    </recommendedName>
</protein>
<evidence type="ECO:0000259" key="3">
    <source>
        <dbReference type="PROSITE" id="PS51471"/>
    </source>
</evidence>
<evidence type="ECO:0000313" key="4">
    <source>
        <dbReference type="EMBL" id="KAI3434973.1"/>
    </source>
</evidence>
<reference evidence="4" key="2">
    <citation type="submission" date="2020-11" db="EMBL/GenBank/DDBJ databases">
        <authorList>
            <person name="Cecchin M."/>
            <person name="Marcolungo L."/>
            <person name="Rossato M."/>
            <person name="Girolomoni L."/>
            <person name="Cosentino E."/>
            <person name="Cuine S."/>
            <person name="Li-Beisson Y."/>
            <person name="Delledonne M."/>
            <person name="Ballottari M."/>
        </authorList>
    </citation>
    <scope>NUCLEOTIDE SEQUENCE</scope>
    <source>
        <strain evidence="4">211/11P</strain>
        <tissue evidence="4">Whole cell</tissue>
    </source>
</reference>
<dbReference type="PROSITE" id="PS51471">
    <property type="entry name" value="FE2OG_OXY"/>
    <property type="match status" value="1"/>
</dbReference>
<dbReference type="EMBL" id="SIDB01000003">
    <property type="protein sequence ID" value="KAI3434973.1"/>
    <property type="molecule type" value="Genomic_DNA"/>
</dbReference>
<feature type="region of interest" description="Disordered" evidence="2">
    <location>
        <begin position="184"/>
        <end position="417"/>
    </location>
</feature>
<feature type="region of interest" description="Disordered" evidence="2">
    <location>
        <begin position="463"/>
        <end position="518"/>
    </location>
</feature>
<feature type="region of interest" description="Disordered" evidence="2">
    <location>
        <begin position="72"/>
        <end position="134"/>
    </location>
</feature>
<dbReference type="GO" id="GO:0006402">
    <property type="term" value="P:mRNA catabolic process"/>
    <property type="evidence" value="ECO:0007669"/>
    <property type="project" value="InterPro"/>
</dbReference>
<dbReference type="OrthoDB" id="271595at2759"/>
<name>A0A9D4TUE5_CHLVU</name>
<proteinExistence type="inferred from homology"/>
<comment type="caution">
    <text evidence="4">The sequence shown here is derived from an EMBL/GenBank/DDBJ whole genome shotgun (WGS) entry which is preliminary data.</text>
</comment>
<dbReference type="InterPro" id="IPR005123">
    <property type="entry name" value="Oxoglu/Fe-dep_dioxygenase_dom"/>
</dbReference>
<dbReference type="GO" id="GO:0032451">
    <property type="term" value="F:demethylase activity"/>
    <property type="evidence" value="ECO:0007669"/>
    <property type="project" value="InterPro"/>
</dbReference>